<protein>
    <recommendedName>
        <fullName evidence="3">Beta-hexosaminidase bacterial type N-terminal domain-containing protein</fullName>
    </recommendedName>
</protein>
<dbReference type="InterPro" id="IPR017853">
    <property type="entry name" value="GH"/>
</dbReference>
<accession>A0AAE3VDB9</accession>
<reference evidence="1" key="1">
    <citation type="submission" date="2023-07" db="EMBL/GenBank/DDBJ databases">
        <title>Genomic Encyclopedia of Type Strains, Phase IV (KMG-IV): sequencing the most valuable type-strain genomes for metagenomic binning, comparative biology and taxonomic classification.</title>
        <authorList>
            <person name="Goeker M."/>
        </authorList>
    </citation>
    <scope>NUCLEOTIDE SEQUENCE</scope>
    <source>
        <strain evidence="1">DSM 24202</strain>
    </source>
</reference>
<proteinExistence type="predicted"/>
<dbReference type="RefSeq" id="WP_307259744.1">
    <property type="nucleotide sequence ID" value="NZ_JAUSVL010000001.1"/>
</dbReference>
<evidence type="ECO:0008006" key="3">
    <source>
        <dbReference type="Google" id="ProtNLM"/>
    </source>
</evidence>
<gene>
    <name evidence="1" type="ORF">J3R75_000529</name>
</gene>
<dbReference type="SUPFAM" id="SSF51445">
    <property type="entry name" value="(Trans)glycosidases"/>
    <property type="match status" value="1"/>
</dbReference>
<name>A0AAE3VDB9_9BACT</name>
<sequence length="724" mass="81489">MSNLAILPVGNAQPALPCQHFPMPYQAVIWRNWGMVPMARLAQILDCSEDQLVHAAGAMGLQPQDDLCDTWCQRGYQTIIRQNWHLLSYEQLLVAIAWTPEKLDFILREDDFFWHKLGYFKPIVDSPRYTPLNAEQARATAQLRHWLEDALAPLPPQSAAPFAFLHQRLNHAAPTPAAADGGLRMIYSYSALYGDPLLDSAADPFPDELLADYAAAGVNALWMQAVLYLLVPWFGDTPYSAQHELRIANLRQLTARLRKHGLKLMLYINEPRAMPEPFFQFHPDWRGCKDRSTDLYTLCTSLPEVREKLSQGVETLFRLVPDLGGLFCISMSENLTNCWSRSSLAKPTACPRCAQRPPADVVAEVINAINDGARRGKADADVIAWSWAWPSAWDADVLCQLPKNVKVMSVSETAVPTHVGGIDGVVSDYSISKPGPGPVASRLWDLARAQGLDVVAKTQLNNTWENSAVPYLPVPDLVEEHLQGLRAKGISNFMLSWTLGGFPGGNIRLLHHSKEELAQMDFGKAAPDILRAYRCFSDAFRHFPLHGTSQLYLAPQNYGPHNLLYDSPTDYRATMIGCPYDDLKAWRGGEHYPEDVFENEFRLLSDGWQDGLDILRRVAPAIAPTQRQCFDDLWHVAEAAYCHFRSSYLQIAFVRRRQAEDHAAMRDILHDEIALAQRLLAVMNGDSRIGFEASNHYYYTRNSIIEKIFNCQHLLATLGNNNQN</sequence>
<comment type="caution">
    <text evidence="1">The sequence shown here is derived from an EMBL/GenBank/DDBJ whole genome shotgun (WGS) entry which is preliminary data.</text>
</comment>
<dbReference type="Proteomes" id="UP001238163">
    <property type="component" value="Unassembled WGS sequence"/>
</dbReference>
<organism evidence="1 2">
    <name type="scientific">Oligosphaera ethanolica</name>
    <dbReference type="NCBI Taxonomy" id="760260"/>
    <lineage>
        <taxon>Bacteria</taxon>
        <taxon>Pseudomonadati</taxon>
        <taxon>Lentisphaerota</taxon>
        <taxon>Oligosphaeria</taxon>
        <taxon>Oligosphaerales</taxon>
        <taxon>Oligosphaeraceae</taxon>
        <taxon>Oligosphaera</taxon>
    </lineage>
</organism>
<evidence type="ECO:0000313" key="2">
    <source>
        <dbReference type="Proteomes" id="UP001238163"/>
    </source>
</evidence>
<evidence type="ECO:0000313" key="1">
    <source>
        <dbReference type="EMBL" id="MDQ0288422.1"/>
    </source>
</evidence>
<dbReference type="AlphaFoldDB" id="A0AAE3VDB9"/>
<dbReference type="EMBL" id="JAUSVL010000001">
    <property type="protein sequence ID" value="MDQ0288422.1"/>
    <property type="molecule type" value="Genomic_DNA"/>
</dbReference>
<keyword evidence="2" id="KW-1185">Reference proteome</keyword>